<evidence type="ECO:0000259" key="2">
    <source>
        <dbReference type="Pfam" id="PF02721"/>
    </source>
</evidence>
<accession>A0A2U1NRP0</accession>
<dbReference type="PANTHER" id="PTHR47165:SF4">
    <property type="entry name" value="OS03G0429900 PROTEIN"/>
    <property type="match status" value="1"/>
</dbReference>
<dbReference type="Pfam" id="PF02721">
    <property type="entry name" value="DUF223"/>
    <property type="match status" value="1"/>
</dbReference>
<dbReference type="Proteomes" id="UP000245207">
    <property type="component" value="Unassembled WGS sequence"/>
</dbReference>
<feature type="compositionally biased region" description="Low complexity" evidence="1">
    <location>
        <begin position="1070"/>
        <end position="1084"/>
    </location>
</feature>
<dbReference type="Pfam" id="PF13966">
    <property type="entry name" value="zf-RVT"/>
    <property type="match status" value="1"/>
</dbReference>
<dbReference type="InterPro" id="IPR012340">
    <property type="entry name" value="NA-bd_OB-fold"/>
</dbReference>
<feature type="region of interest" description="Disordered" evidence="1">
    <location>
        <begin position="445"/>
        <end position="466"/>
    </location>
</feature>
<dbReference type="Gene3D" id="2.40.50.140">
    <property type="entry name" value="Nucleic acid-binding proteins"/>
    <property type="match status" value="3"/>
</dbReference>
<gene>
    <name evidence="4" type="ORF">CTI12_AA236150</name>
</gene>
<feature type="domain" description="Reverse transcriptase zinc-binding" evidence="3">
    <location>
        <begin position="64"/>
        <end position="128"/>
    </location>
</feature>
<keyword evidence="5" id="KW-1185">Reference proteome</keyword>
<evidence type="ECO:0000256" key="1">
    <source>
        <dbReference type="SAM" id="MobiDB-lite"/>
    </source>
</evidence>
<dbReference type="EMBL" id="PKPP01002303">
    <property type="protein sequence ID" value="PWA76186.1"/>
    <property type="molecule type" value="Genomic_DNA"/>
</dbReference>
<feature type="compositionally biased region" description="Pro residues" evidence="1">
    <location>
        <begin position="455"/>
        <end position="464"/>
    </location>
</feature>
<dbReference type="PANTHER" id="PTHR47165">
    <property type="entry name" value="OS03G0429900 PROTEIN"/>
    <property type="match status" value="1"/>
</dbReference>
<feature type="domain" description="Replication protein A 70 kDa DNA-binding subunit B/D first OB fold" evidence="2">
    <location>
        <begin position="657"/>
        <end position="757"/>
    </location>
</feature>
<evidence type="ECO:0000259" key="3">
    <source>
        <dbReference type="Pfam" id="PF13966"/>
    </source>
</evidence>
<sequence>MSLFEGMCEMGLNVNNGKLFLMFWPLSLTPNADRWVCDLTGDGNFRVKEVRNFLDDLVLPSYTESTRWVKWVPIKINIFVWRAHRDCLPTRYNLSRKGVMMDTLVCPLCDHGVETTHHVLFQCPIVRSVFYRICSWWELEGQDLESFSEWQNWFLSIRMPAGTKNLLDGGVATFWVRKAVSNEAGVDIPPQVSQHLDSQSVCGDEVSTSTPVHGLGVTRGGRCCVVPVLSTCIQDNLCSFSTFCASAAGSTFTNISAVETGQGGGHYAVGQVVHNSHLPEHNNGQVYVSLPVRSTAAESTIAGFPTFCGPAVDSSSRGILTTEIGGESDDNNRVRPLVSSVQHQVEVQHGQPAQVPMVDGSVSTFQVANTMWPFQTVAPQPAIREGQPNSHMDAPQVRVAAAVTRQPGYMHILFVLSVQEPVCATNLGVNHCGRRSLRGRQRVLNGQPNVRDPHAPPVQGPVAPPQRQDGLIEFLDQNNALVKLFRTARDKLREANIPNFSIRLFGVAGATQYEPPTADSIGAIVYEGGPETMTDYDVVIQRHSGEPESVNKLHPAYMALQFPLLFIYGEEGYHLKLTVTNPDGPDQGGEKRMSMKNVKNQKLTIVYIIPAYSLMCTPTSGKDCFRILLADPKMSLTINAGAPSPSTDTSILPSRQFAYFTELNPTDNSKYIEARIYRKWTAVKVPSFTPIGFSCILLDKKGSALQANADLKEKERFERDLQINSVYRIHGFGFEKTDGWGKTLDNDFTLCFGKYTQTDLLQDNDFPYHYFNFAAFNELNARLEKKIRYSQTTLDTCTTWKKSKNMEAQLVTESNNNVVLFTLWNEDADRFEEDEYAQMKQPVILAVSSCYLKRYAGQIQLSATSATRYYFNPDVQETGELLAAYNETQARPAQLQVQTKRLTNWEDERNRNRVPLATLLQIDPKTQQRVLFTQEAMILQIDTGHDWYYQKCDECGGKLRYGYLHGQCHQYGTKPNPENSYCFRVVITDGTGNATLSCFTPQTDGLIKDINTLLQEVEDKNPATIPAAILALKNTRHTFQFQFATPTTKGPPTFVLKKVMDNPPSALLETSAGPSSPPTVTTVTHTDEESTPPPATPVLTQDTPIDIPTTTTQQLRPTAKKELFGDSSDKGDDPASKKQKKE</sequence>
<feature type="compositionally biased region" description="Basic and acidic residues" evidence="1">
    <location>
        <begin position="1119"/>
        <end position="1142"/>
    </location>
</feature>
<dbReference type="OrthoDB" id="1751331at2759"/>
<dbReference type="InterPro" id="IPR003871">
    <property type="entry name" value="RFA1B/D_OB_1st"/>
</dbReference>
<organism evidence="4 5">
    <name type="scientific">Artemisia annua</name>
    <name type="common">Sweet wormwood</name>
    <dbReference type="NCBI Taxonomy" id="35608"/>
    <lineage>
        <taxon>Eukaryota</taxon>
        <taxon>Viridiplantae</taxon>
        <taxon>Streptophyta</taxon>
        <taxon>Embryophyta</taxon>
        <taxon>Tracheophyta</taxon>
        <taxon>Spermatophyta</taxon>
        <taxon>Magnoliopsida</taxon>
        <taxon>eudicotyledons</taxon>
        <taxon>Gunneridae</taxon>
        <taxon>Pentapetalae</taxon>
        <taxon>asterids</taxon>
        <taxon>campanulids</taxon>
        <taxon>Asterales</taxon>
        <taxon>Asteraceae</taxon>
        <taxon>Asteroideae</taxon>
        <taxon>Anthemideae</taxon>
        <taxon>Artemisiinae</taxon>
        <taxon>Artemisia</taxon>
    </lineage>
</organism>
<name>A0A2U1NRP0_ARTAN</name>
<dbReference type="SUPFAM" id="SSF50249">
    <property type="entry name" value="Nucleic acid-binding proteins"/>
    <property type="match status" value="3"/>
</dbReference>
<feature type="compositionally biased region" description="Low complexity" evidence="1">
    <location>
        <begin position="1100"/>
        <end position="1113"/>
    </location>
</feature>
<dbReference type="AlphaFoldDB" id="A0A2U1NRP0"/>
<protein>
    <submittedName>
        <fullName evidence="4">Nucleic acid-binding, OB-fold protein</fullName>
    </submittedName>
</protein>
<comment type="caution">
    <text evidence="4">The sequence shown here is derived from an EMBL/GenBank/DDBJ whole genome shotgun (WGS) entry which is preliminary data.</text>
</comment>
<dbReference type="InterPro" id="IPR026960">
    <property type="entry name" value="RVT-Znf"/>
</dbReference>
<evidence type="ECO:0000313" key="5">
    <source>
        <dbReference type="Proteomes" id="UP000245207"/>
    </source>
</evidence>
<proteinExistence type="predicted"/>
<feature type="region of interest" description="Disordered" evidence="1">
    <location>
        <begin position="1065"/>
        <end position="1142"/>
    </location>
</feature>
<reference evidence="4 5" key="1">
    <citation type="journal article" date="2018" name="Mol. Plant">
        <title>The genome of Artemisia annua provides insight into the evolution of Asteraceae family and artemisinin biosynthesis.</title>
        <authorList>
            <person name="Shen Q."/>
            <person name="Zhang L."/>
            <person name="Liao Z."/>
            <person name="Wang S."/>
            <person name="Yan T."/>
            <person name="Shi P."/>
            <person name="Liu M."/>
            <person name="Fu X."/>
            <person name="Pan Q."/>
            <person name="Wang Y."/>
            <person name="Lv Z."/>
            <person name="Lu X."/>
            <person name="Zhang F."/>
            <person name="Jiang W."/>
            <person name="Ma Y."/>
            <person name="Chen M."/>
            <person name="Hao X."/>
            <person name="Li L."/>
            <person name="Tang Y."/>
            <person name="Lv G."/>
            <person name="Zhou Y."/>
            <person name="Sun X."/>
            <person name="Brodelius P.E."/>
            <person name="Rose J.K.C."/>
            <person name="Tang K."/>
        </authorList>
    </citation>
    <scope>NUCLEOTIDE SEQUENCE [LARGE SCALE GENOMIC DNA]</scope>
    <source>
        <strain evidence="5">cv. Huhao1</strain>
        <tissue evidence="4">Leaf</tissue>
    </source>
</reference>
<evidence type="ECO:0000313" key="4">
    <source>
        <dbReference type="EMBL" id="PWA76186.1"/>
    </source>
</evidence>
<dbReference type="STRING" id="35608.A0A2U1NRP0"/>